<dbReference type="EC" id="6.3.4.19" evidence="8"/>
<dbReference type="InterPro" id="IPR015262">
    <property type="entry name" value="tRNA_Ile_lys_synt_subst-bd"/>
</dbReference>
<dbReference type="GO" id="GO:0032267">
    <property type="term" value="F:tRNA(Ile)-lysidine synthase activity"/>
    <property type="evidence" value="ECO:0007669"/>
    <property type="project" value="UniProtKB-EC"/>
</dbReference>
<dbReference type="NCBIfam" id="TIGR02433">
    <property type="entry name" value="lysidine_TilS_C"/>
    <property type="match status" value="1"/>
</dbReference>
<evidence type="ECO:0000256" key="2">
    <source>
        <dbReference type="ARBA" id="ARBA00022490"/>
    </source>
</evidence>
<evidence type="ECO:0000256" key="5">
    <source>
        <dbReference type="ARBA" id="ARBA00022741"/>
    </source>
</evidence>
<dbReference type="Proteomes" id="UP000622638">
    <property type="component" value="Unassembled WGS sequence"/>
</dbReference>
<dbReference type="InterPro" id="IPR012795">
    <property type="entry name" value="tRNA_Ile_lys_synt_N"/>
</dbReference>
<dbReference type="CDD" id="cd01992">
    <property type="entry name" value="TilS_N"/>
    <property type="match status" value="1"/>
</dbReference>
<comment type="function">
    <text evidence="8">Ligates lysine onto the cytidine present at position 34 of the AUA codon-specific tRNA(Ile) that contains the anticodon CAU, in an ATP-dependent manner. Cytidine is converted to lysidine, thus changing the amino acid specificity of the tRNA from methionine to isoleucine.</text>
</comment>
<dbReference type="HAMAP" id="MF_01161">
    <property type="entry name" value="tRNA_Ile_lys_synt"/>
    <property type="match status" value="1"/>
</dbReference>
<dbReference type="Proteomes" id="UP000430634">
    <property type="component" value="Unassembled WGS sequence"/>
</dbReference>
<reference evidence="10" key="4">
    <citation type="submission" date="2024-05" db="EMBL/GenBank/DDBJ databases">
        <authorList>
            <person name="Sun Q."/>
            <person name="Zhou Y."/>
        </authorList>
    </citation>
    <scope>NUCLEOTIDE SEQUENCE</scope>
    <source>
        <strain evidence="10">CGMCC 1.15931</strain>
    </source>
</reference>
<accession>A0A6I3SU21</accession>
<dbReference type="Pfam" id="PF09179">
    <property type="entry name" value="TilS"/>
    <property type="match status" value="1"/>
</dbReference>
<evidence type="ECO:0000256" key="3">
    <source>
        <dbReference type="ARBA" id="ARBA00022598"/>
    </source>
</evidence>
<reference evidence="13" key="2">
    <citation type="journal article" date="2019" name="Int. J. Syst. Evol. Microbiol.">
        <title>The Global Catalogue of Microorganisms (GCM) 10K type strain sequencing project: providing services to taxonomists for standard genome sequencing and annotation.</title>
        <authorList>
            <consortium name="The Broad Institute Genomics Platform"/>
            <consortium name="The Broad Institute Genome Sequencing Center for Infectious Disease"/>
            <person name="Wu L."/>
            <person name="Ma J."/>
        </authorList>
    </citation>
    <scope>NUCLEOTIDE SEQUENCE [LARGE SCALE GENOMIC DNA]</scope>
    <source>
        <strain evidence="13">CGMCC 1.15931</strain>
    </source>
</reference>
<evidence type="ECO:0000256" key="4">
    <source>
        <dbReference type="ARBA" id="ARBA00022694"/>
    </source>
</evidence>
<dbReference type="InterPro" id="IPR012796">
    <property type="entry name" value="Lysidine-tRNA-synth_C"/>
</dbReference>
<dbReference type="RefSeq" id="WP_155470018.1">
    <property type="nucleotide sequence ID" value="NZ_BMKG01000025.1"/>
</dbReference>
<keyword evidence="4 8" id="KW-0819">tRNA processing</keyword>
<organism evidence="11 12">
    <name type="scientific">Pseudoduganella buxea</name>
    <dbReference type="NCBI Taxonomy" id="1949069"/>
    <lineage>
        <taxon>Bacteria</taxon>
        <taxon>Pseudomonadati</taxon>
        <taxon>Pseudomonadota</taxon>
        <taxon>Betaproteobacteria</taxon>
        <taxon>Burkholderiales</taxon>
        <taxon>Oxalobacteraceae</taxon>
        <taxon>Telluria group</taxon>
        <taxon>Pseudoduganella</taxon>
    </lineage>
</organism>
<evidence type="ECO:0000256" key="8">
    <source>
        <dbReference type="HAMAP-Rule" id="MF_01161"/>
    </source>
</evidence>
<dbReference type="NCBIfam" id="TIGR02432">
    <property type="entry name" value="lysidine_TilS_N"/>
    <property type="match status" value="1"/>
</dbReference>
<name>A0A6I3SU21_9BURK</name>
<evidence type="ECO:0000313" key="10">
    <source>
        <dbReference type="EMBL" id="GGC18865.1"/>
    </source>
</evidence>
<dbReference type="GO" id="GO:0006400">
    <property type="term" value="P:tRNA modification"/>
    <property type="evidence" value="ECO:0007669"/>
    <property type="project" value="UniProtKB-UniRule"/>
</dbReference>
<dbReference type="SMART" id="SM00977">
    <property type="entry name" value="TilS_C"/>
    <property type="match status" value="1"/>
</dbReference>
<dbReference type="InterPro" id="IPR012094">
    <property type="entry name" value="tRNA_Ile_lys_synt"/>
</dbReference>
<dbReference type="EMBL" id="BMKG01000025">
    <property type="protein sequence ID" value="GGC18865.1"/>
    <property type="molecule type" value="Genomic_DNA"/>
</dbReference>
<evidence type="ECO:0000313" key="11">
    <source>
        <dbReference type="EMBL" id="MTV52690.1"/>
    </source>
</evidence>
<evidence type="ECO:0000256" key="1">
    <source>
        <dbReference type="ARBA" id="ARBA00004496"/>
    </source>
</evidence>
<dbReference type="SUPFAM" id="SSF82829">
    <property type="entry name" value="MesJ substrate recognition domain-like"/>
    <property type="match status" value="1"/>
</dbReference>
<keyword evidence="3 8" id="KW-0436">Ligase</keyword>
<protein>
    <recommendedName>
        <fullName evidence="8">tRNA(Ile)-lysidine synthase</fullName>
        <ecNumber evidence="8">6.3.4.19</ecNumber>
    </recommendedName>
    <alternativeName>
        <fullName evidence="8">tRNA(Ile)-2-lysyl-cytidine synthase</fullName>
    </alternativeName>
    <alternativeName>
        <fullName evidence="8">tRNA(Ile)-lysidine synthetase</fullName>
    </alternativeName>
</protein>
<dbReference type="InterPro" id="IPR011063">
    <property type="entry name" value="TilS/TtcA_N"/>
</dbReference>
<comment type="similarity">
    <text evidence="8">Belongs to the tRNA(Ile)-lysidine synthase family.</text>
</comment>
<comment type="domain">
    <text evidence="8">The N-terminal region contains the highly conserved SGGXDS motif, predicted to be a P-loop motif involved in ATP binding.</text>
</comment>
<dbReference type="SUPFAM" id="SSF52402">
    <property type="entry name" value="Adenine nucleotide alpha hydrolases-like"/>
    <property type="match status" value="1"/>
</dbReference>
<evidence type="ECO:0000256" key="7">
    <source>
        <dbReference type="ARBA" id="ARBA00048539"/>
    </source>
</evidence>
<dbReference type="EMBL" id="WNKZ01000016">
    <property type="protein sequence ID" value="MTV52690.1"/>
    <property type="molecule type" value="Genomic_DNA"/>
</dbReference>
<feature type="binding site" evidence="8">
    <location>
        <begin position="27"/>
        <end position="32"/>
    </location>
    <ligand>
        <name>ATP</name>
        <dbReference type="ChEBI" id="CHEBI:30616"/>
    </ligand>
</feature>
<dbReference type="Gene3D" id="1.20.59.20">
    <property type="match status" value="1"/>
</dbReference>
<comment type="subcellular location">
    <subcellularLocation>
        <location evidence="1 8">Cytoplasm</location>
    </subcellularLocation>
</comment>
<sequence length="465" mass="51213">MKSDVVVLFERQAAAFAHGGPVAVAYSGGLDSTVLLHLAAGWARANGVPLHAFHIHHGLSPNADAWEAHCAAQCMALGVPFTARRVTLEDRKSVEASARQARYAALGELCRERGVDVLLTAHHLDDQAETMLLQLARGAGPAGLSGMDASNHAPALLGSLDIVLARPLLQASRAQLEAYAGEHALAHIDDESNTDTRYARNALRHTVMPTLARAFPGYQERFARSAAHAQAAQRLLTELAQQDLQACLHRGEDGQADDGGGLDVEALRALSEDRRNNLLRHWFTVTGIRIPSASWLAEMTTQLLEARHDANLLVTHPDREVRRYKGRLYLDPKRRELAGTREDIFEDAPFQHFQWNGEASIAFPDYGGTLHFDPAEQGVAGEWLRTQLLTISFRRGGERLKLAPNRPTRGLKQHYQALDIPSWERGRLPVVGIPGQLLYAAGIGMDCHRIEQGRNDCIAMRWVTE</sequence>
<dbReference type="OrthoDB" id="9807403at2"/>
<keyword evidence="6 8" id="KW-0067">ATP-binding</keyword>
<reference evidence="11 12" key="3">
    <citation type="submission" date="2019-11" db="EMBL/GenBank/DDBJ databases">
        <title>Type strains purchased from KCTC, JCM and DSMZ.</title>
        <authorList>
            <person name="Lu H."/>
        </authorList>
    </citation>
    <scope>NUCLEOTIDE SEQUENCE [LARGE SCALE GENOMIC DNA]</scope>
    <source>
        <strain evidence="11 12">KCTC 52429</strain>
    </source>
</reference>
<keyword evidence="13" id="KW-1185">Reference proteome</keyword>
<dbReference type="PANTHER" id="PTHR43033">
    <property type="entry name" value="TRNA(ILE)-LYSIDINE SYNTHASE-RELATED"/>
    <property type="match status" value="1"/>
</dbReference>
<comment type="catalytic activity">
    <reaction evidence="7 8">
        <text>cytidine(34) in tRNA(Ile2) + L-lysine + ATP = lysidine(34) in tRNA(Ile2) + AMP + diphosphate + H(+)</text>
        <dbReference type="Rhea" id="RHEA:43744"/>
        <dbReference type="Rhea" id="RHEA-COMP:10625"/>
        <dbReference type="Rhea" id="RHEA-COMP:10670"/>
        <dbReference type="ChEBI" id="CHEBI:15378"/>
        <dbReference type="ChEBI" id="CHEBI:30616"/>
        <dbReference type="ChEBI" id="CHEBI:32551"/>
        <dbReference type="ChEBI" id="CHEBI:33019"/>
        <dbReference type="ChEBI" id="CHEBI:82748"/>
        <dbReference type="ChEBI" id="CHEBI:83665"/>
        <dbReference type="ChEBI" id="CHEBI:456215"/>
        <dbReference type="EC" id="6.3.4.19"/>
    </reaction>
</comment>
<reference evidence="10" key="1">
    <citation type="journal article" date="2014" name="Int. J. Syst. Evol. Microbiol.">
        <title>Complete genome of a new Firmicutes species belonging to the dominant human colonic microbiota ('Ruminococcus bicirculans') reveals two chromosomes and a selective capacity to utilize plant glucans.</title>
        <authorList>
            <consortium name="NISC Comparative Sequencing Program"/>
            <person name="Wegmann U."/>
            <person name="Louis P."/>
            <person name="Goesmann A."/>
            <person name="Henrissat B."/>
            <person name="Duncan S.H."/>
            <person name="Flint H.J."/>
        </authorList>
    </citation>
    <scope>NUCLEOTIDE SEQUENCE</scope>
    <source>
        <strain evidence="10">CGMCC 1.15931</strain>
    </source>
</reference>
<comment type="caution">
    <text evidence="11">The sequence shown here is derived from an EMBL/GenBank/DDBJ whole genome shotgun (WGS) entry which is preliminary data.</text>
</comment>
<dbReference type="PANTHER" id="PTHR43033:SF1">
    <property type="entry name" value="TRNA(ILE)-LYSIDINE SYNTHASE-RELATED"/>
    <property type="match status" value="1"/>
</dbReference>
<gene>
    <name evidence="8 11" type="primary">tilS</name>
    <name evidence="10" type="ORF">GCM10011572_45480</name>
    <name evidence="11" type="ORF">GM672_08070</name>
</gene>
<dbReference type="Gene3D" id="3.40.50.620">
    <property type="entry name" value="HUPs"/>
    <property type="match status" value="1"/>
</dbReference>
<dbReference type="Pfam" id="PF11734">
    <property type="entry name" value="TilS_C"/>
    <property type="match status" value="1"/>
</dbReference>
<evidence type="ECO:0000256" key="6">
    <source>
        <dbReference type="ARBA" id="ARBA00022840"/>
    </source>
</evidence>
<feature type="domain" description="Lysidine-tRNA(Ile) synthetase C-terminal" evidence="9">
    <location>
        <begin position="389"/>
        <end position="462"/>
    </location>
</feature>
<dbReference type="AlphaFoldDB" id="A0A6I3SU21"/>
<evidence type="ECO:0000313" key="13">
    <source>
        <dbReference type="Proteomes" id="UP000622638"/>
    </source>
</evidence>
<dbReference type="Pfam" id="PF01171">
    <property type="entry name" value="ATP_bind_3"/>
    <property type="match status" value="1"/>
</dbReference>
<keyword evidence="2 8" id="KW-0963">Cytoplasm</keyword>
<keyword evidence="5 8" id="KW-0547">Nucleotide-binding</keyword>
<dbReference type="InterPro" id="IPR014729">
    <property type="entry name" value="Rossmann-like_a/b/a_fold"/>
</dbReference>
<evidence type="ECO:0000259" key="9">
    <source>
        <dbReference type="SMART" id="SM00977"/>
    </source>
</evidence>
<dbReference type="GO" id="GO:0005737">
    <property type="term" value="C:cytoplasm"/>
    <property type="evidence" value="ECO:0007669"/>
    <property type="project" value="UniProtKB-SubCell"/>
</dbReference>
<proteinExistence type="inferred from homology"/>
<evidence type="ECO:0000313" key="12">
    <source>
        <dbReference type="Proteomes" id="UP000430634"/>
    </source>
</evidence>
<dbReference type="SUPFAM" id="SSF56037">
    <property type="entry name" value="PheT/TilS domain"/>
    <property type="match status" value="1"/>
</dbReference>
<dbReference type="GO" id="GO:0005524">
    <property type="term" value="F:ATP binding"/>
    <property type="evidence" value="ECO:0007669"/>
    <property type="project" value="UniProtKB-UniRule"/>
</dbReference>